<keyword evidence="10" id="KW-1185">Reference proteome</keyword>
<dbReference type="Pfam" id="PF00528">
    <property type="entry name" value="BPD_transp_1"/>
    <property type="match status" value="1"/>
</dbReference>
<feature type="domain" description="ABC transmembrane type-1" evidence="8">
    <location>
        <begin position="94"/>
        <end position="274"/>
    </location>
</feature>
<evidence type="ECO:0000256" key="3">
    <source>
        <dbReference type="ARBA" id="ARBA00022475"/>
    </source>
</evidence>
<protein>
    <submittedName>
        <fullName evidence="9">ABC transporter permease</fullName>
    </submittedName>
</protein>
<accession>A0ABU3YXQ6</accession>
<evidence type="ECO:0000256" key="6">
    <source>
        <dbReference type="ARBA" id="ARBA00023136"/>
    </source>
</evidence>
<evidence type="ECO:0000259" key="8">
    <source>
        <dbReference type="PROSITE" id="PS50928"/>
    </source>
</evidence>
<evidence type="ECO:0000256" key="4">
    <source>
        <dbReference type="ARBA" id="ARBA00022692"/>
    </source>
</evidence>
<feature type="transmembrane region" description="Helical" evidence="7">
    <location>
        <begin position="38"/>
        <end position="56"/>
    </location>
</feature>
<feature type="transmembrane region" description="Helical" evidence="7">
    <location>
        <begin position="101"/>
        <end position="119"/>
    </location>
</feature>
<comment type="caution">
    <text evidence="9">The sequence shown here is derived from an EMBL/GenBank/DDBJ whole genome shotgun (WGS) entry which is preliminary data.</text>
</comment>
<evidence type="ECO:0000256" key="1">
    <source>
        <dbReference type="ARBA" id="ARBA00004651"/>
    </source>
</evidence>
<comment type="subcellular location">
    <subcellularLocation>
        <location evidence="1 7">Cell membrane</location>
        <topology evidence="1 7">Multi-pass membrane protein</topology>
    </subcellularLocation>
</comment>
<dbReference type="EMBL" id="JAWJWI010000036">
    <property type="protein sequence ID" value="MDV4190608.1"/>
    <property type="molecule type" value="Genomic_DNA"/>
</dbReference>
<feature type="transmembrane region" description="Helical" evidence="7">
    <location>
        <begin position="160"/>
        <end position="179"/>
    </location>
</feature>
<keyword evidence="5 7" id="KW-1133">Transmembrane helix</keyword>
<evidence type="ECO:0000256" key="2">
    <source>
        <dbReference type="ARBA" id="ARBA00022448"/>
    </source>
</evidence>
<dbReference type="PROSITE" id="PS50928">
    <property type="entry name" value="ABC_TM1"/>
    <property type="match status" value="1"/>
</dbReference>
<evidence type="ECO:0000256" key="7">
    <source>
        <dbReference type="RuleBase" id="RU363032"/>
    </source>
</evidence>
<keyword evidence="6 7" id="KW-0472">Membrane</keyword>
<dbReference type="SUPFAM" id="SSF161098">
    <property type="entry name" value="MetI-like"/>
    <property type="match status" value="1"/>
</dbReference>
<keyword evidence="2 7" id="KW-0813">Transport</keyword>
<dbReference type="PANTHER" id="PTHR30151:SF20">
    <property type="entry name" value="ABC TRANSPORTER PERMEASE PROTEIN HI_0355-RELATED"/>
    <property type="match status" value="1"/>
</dbReference>
<gene>
    <name evidence="9" type="ORF">R1523_34675</name>
</gene>
<evidence type="ECO:0000313" key="10">
    <source>
        <dbReference type="Proteomes" id="UP001187203"/>
    </source>
</evidence>
<dbReference type="RefSeq" id="WP_180692544.1">
    <property type="nucleotide sequence ID" value="NZ_JAWJWH010000037.1"/>
</dbReference>
<evidence type="ECO:0000313" key="9">
    <source>
        <dbReference type="EMBL" id="MDV4190608.1"/>
    </source>
</evidence>
<dbReference type="Gene3D" id="1.10.3720.10">
    <property type="entry name" value="MetI-like"/>
    <property type="match status" value="1"/>
</dbReference>
<organism evidence="9 10">
    <name type="scientific">Rhizobium brockwellii</name>
    <dbReference type="NCBI Taxonomy" id="3019932"/>
    <lineage>
        <taxon>Bacteria</taxon>
        <taxon>Pseudomonadati</taxon>
        <taxon>Pseudomonadota</taxon>
        <taxon>Alphaproteobacteria</taxon>
        <taxon>Hyphomicrobiales</taxon>
        <taxon>Rhizobiaceae</taxon>
        <taxon>Rhizobium/Agrobacterium group</taxon>
        <taxon>Rhizobium</taxon>
    </lineage>
</organism>
<dbReference type="InterPro" id="IPR035906">
    <property type="entry name" value="MetI-like_sf"/>
</dbReference>
<sequence length="293" mass="32092">MANIIADNVPAVVFRPGTSDSEIEAAALRAIKRRKQQVLSLQIGIFVAVVALWQLSSNLLWIDPFFYSSPSDIIFRLYDWAVNGTSEGSLWYNLWVTMEEALIGFFCGSITGVIVGVSLGRNRFLSDVLSVYIKAINSIPRVVLAPIFIMILGLGLPSKVALAFIMVFFVVFANAFQGVREADRNMIANARILGASDWQVTRAVIVPSAMSWIFASLHVSFGFAIIGAIVGEFVGARFGIGQLISIAKGTFDAAGMYAAIVLVMIVTLIAEFIMTHIENHLAKWRPQQSLDIQ</sequence>
<feature type="transmembrane region" description="Helical" evidence="7">
    <location>
        <begin position="212"/>
        <end position="234"/>
    </location>
</feature>
<keyword evidence="4 7" id="KW-0812">Transmembrane</keyword>
<comment type="similarity">
    <text evidence="7">Belongs to the binding-protein-dependent transport system permease family.</text>
</comment>
<evidence type="ECO:0000256" key="5">
    <source>
        <dbReference type="ARBA" id="ARBA00022989"/>
    </source>
</evidence>
<reference evidence="10" key="1">
    <citation type="journal article" date="2023" name="Int. J. Mol. Sci.">
        <title>Genomic and Metabolic Characterization of Plant Growth-Promoting Rhizobacteria Isolated from Nodules of Clovers Grown in Non-Farmed Soil.</title>
        <authorList>
            <person name="Wojcik M."/>
            <person name="Koper P."/>
            <person name="Zebracki K."/>
            <person name="Marczak M."/>
            <person name="Mazur A."/>
        </authorList>
    </citation>
    <scope>NUCLEOTIDE SEQUENCE [LARGE SCALE GENOMIC DNA]</scope>
    <source>
        <strain evidence="10">KB12</strain>
    </source>
</reference>
<dbReference type="Proteomes" id="UP001187203">
    <property type="component" value="Unassembled WGS sequence"/>
</dbReference>
<dbReference type="PANTHER" id="PTHR30151">
    <property type="entry name" value="ALKANE SULFONATE ABC TRANSPORTER-RELATED, MEMBRANE SUBUNIT"/>
    <property type="match status" value="1"/>
</dbReference>
<proteinExistence type="inferred from homology"/>
<feature type="transmembrane region" description="Helical" evidence="7">
    <location>
        <begin position="254"/>
        <end position="274"/>
    </location>
</feature>
<name>A0ABU3YXQ6_9HYPH</name>
<dbReference type="InterPro" id="IPR000515">
    <property type="entry name" value="MetI-like"/>
</dbReference>
<dbReference type="CDD" id="cd06261">
    <property type="entry name" value="TM_PBP2"/>
    <property type="match status" value="1"/>
</dbReference>
<keyword evidence="3" id="KW-1003">Cell membrane</keyword>
<feature type="transmembrane region" description="Helical" evidence="7">
    <location>
        <begin position="131"/>
        <end position="154"/>
    </location>
</feature>